<evidence type="ECO:0000256" key="7">
    <source>
        <dbReference type="ARBA" id="ARBA00022490"/>
    </source>
</evidence>
<gene>
    <name evidence="14" type="primary">coaA</name>
    <name evidence="17" type="ORF">SAMN04488564_11230</name>
</gene>
<evidence type="ECO:0000256" key="11">
    <source>
        <dbReference type="ARBA" id="ARBA00022840"/>
    </source>
</evidence>
<keyword evidence="10 14" id="KW-0418">Kinase</keyword>
<dbReference type="CDD" id="cd02025">
    <property type="entry name" value="PanK"/>
    <property type="match status" value="1"/>
</dbReference>
<dbReference type="Pfam" id="PF00485">
    <property type="entry name" value="PRK"/>
    <property type="match status" value="1"/>
</dbReference>
<evidence type="ECO:0000313" key="17">
    <source>
        <dbReference type="EMBL" id="SFR27919.1"/>
    </source>
</evidence>
<evidence type="ECO:0000313" key="18">
    <source>
        <dbReference type="Proteomes" id="UP000198583"/>
    </source>
</evidence>
<organism evidence="17 18">
    <name type="scientific">Lentzea waywayandensis</name>
    <dbReference type="NCBI Taxonomy" id="84724"/>
    <lineage>
        <taxon>Bacteria</taxon>
        <taxon>Bacillati</taxon>
        <taxon>Actinomycetota</taxon>
        <taxon>Actinomycetes</taxon>
        <taxon>Pseudonocardiales</taxon>
        <taxon>Pseudonocardiaceae</taxon>
        <taxon>Lentzea</taxon>
    </lineage>
</organism>
<dbReference type="Gene3D" id="3.40.50.300">
    <property type="entry name" value="P-loop containing nucleotide triphosphate hydrolases"/>
    <property type="match status" value="1"/>
</dbReference>
<comment type="subcellular location">
    <subcellularLocation>
        <location evidence="2 14 15">Cytoplasm</location>
    </subcellularLocation>
</comment>
<evidence type="ECO:0000256" key="4">
    <source>
        <dbReference type="ARBA" id="ARBA00006087"/>
    </source>
</evidence>
<dbReference type="RefSeq" id="WP_245822392.1">
    <property type="nucleotide sequence ID" value="NZ_FOYL01000012.1"/>
</dbReference>
<dbReference type="HAMAP" id="MF_00215">
    <property type="entry name" value="Pantothen_kinase_1"/>
    <property type="match status" value="1"/>
</dbReference>
<evidence type="ECO:0000256" key="12">
    <source>
        <dbReference type="ARBA" id="ARBA00022993"/>
    </source>
</evidence>
<accession>A0A1I6FD56</accession>
<keyword evidence="18" id="KW-1185">Reference proteome</keyword>
<feature type="binding site" evidence="14">
    <location>
        <begin position="99"/>
        <end position="106"/>
    </location>
    <ligand>
        <name>ATP</name>
        <dbReference type="ChEBI" id="CHEBI:30616"/>
    </ligand>
</feature>
<dbReference type="STRING" id="84724.SAMN04488564_11230"/>
<dbReference type="GO" id="GO:0005524">
    <property type="term" value="F:ATP binding"/>
    <property type="evidence" value="ECO:0007669"/>
    <property type="project" value="UniProtKB-UniRule"/>
</dbReference>
<dbReference type="GO" id="GO:0015937">
    <property type="term" value="P:coenzyme A biosynthetic process"/>
    <property type="evidence" value="ECO:0007669"/>
    <property type="project" value="UniProtKB-UniRule"/>
</dbReference>
<evidence type="ECO:0000256" key="15">
    <source>
        <dbReference type="RuleBase" id="RU003530"/>
    </source>
</evidence>
<dbReference type="GO" id="GO:0004594">
    <property type="term" value="F:pantothenate kinase activity"/>
    <property type="evidence" value="ECO:0007669"/>
    <property type="project" value="UniProtKB-UniRule"/>
</dbReference>
<dbReference type="UniPathway" id="UPA00241">
    <property type="reaction ID" value="UER00352"/>
</dbReference>
<dbReference type="InterPro" id="IPR004566">
    <property type="entry name" value="PanK"/>
</dbReference>
<evidence type="ECO:0000256" key="8">
    <source>
        <dbReference type="ARBA" id="ARBA00022679"/>
    </source>
</evidence>
<evidence type="ECO:0000256" key="9">
    <source>
        <dbReference type="ARBA" id="ARBA00022741"/>
    </source>
</evidence>
<comment type="pathway">
    <text evidence="3 14 15">Cofactor biosynthesis; coenzyme A biosynthesis; CoA from (R)-pantothenate: step 1/5.</text>
</comment>
<protein>
    <recommendedName>
        <fullName evidence="6 14">Pantothenate kinase</fullName>
        <ecNumber evidence="5 14">2.7.1.33</ecNumber>
    </recommendedName>
    <alternativeName>
        <fullName evidence="13 14">Pantothenic acid kinase</fullName>
    </alternativeName>
</protein>
<evidence type="ECO:0000259" key="16">
    <source>
        <dbReference type="Pfam" id="PF00485"/>
    </source>
</evidence>
<dbReference type="GO" id="GO:0005737">
    <property type="term" value="C:cytoplasm"/>
    <property type="evidence" value="ECO:0007669"/>
    <property type="project" value="UniProtKB-SubCell"/>
</dbReference>
<keyword evidence="11 14" id="KW-0067">ATP-binding</keyword>
<evidence type="ECO:0000256" key="5">
    <source>
        <dbReference type="ARBA" id="ARBA00012102"/>
    </source>
</evidence>
<dbReference type="InterPro" id="IPR027417">
    <property type="entry name" value="P-loop_NTPase"/>
</dbReference>
<dbReference type="PANTHER" id="PTHR10285">
    <property type="entry name" value="URIDINE KINASE"/>
    <property type="match status" value="1"/>
</dbReference>
<evidence type="ECO:0000256" key="10">
    <source>
        <dbReference type="ARBA" id="ARBA00022777"/>
    </source>
</evidence>
<dbReference type="NCBIfam" id="TIGR00554">
    <property type="entry name" value="panK_bact"/>
    <property type="match status" value="1"/>
</dbReference>
<name>A0A1I6FD56_9PSEU</name>
<reference evidence="18" key="1">
    <citation type="submission" date="2016-10" db="EMBL/GenBank/DDBJ databases">
        <authorList>
            <person name="Varghese N."/>
            <person name="Submissions S."/>
        </authorList>
    </citation>
    <scope>NUCLEOTIDE SEQUENCE [LARGE SCALE GENOMIC DNA]</scope>
    <source>
        <strain evidence="18">DSM 44232</strain>
    </source>
</reference>
<dbReference type="PIRSF" id="PIRSF000545">
    <property type="entry name" value="Pantothenate_kin"/>
    <property type="match status" value="1"/>
</dbReference>
<evidence type="ECO:0000256" key="1">
    <source>
        <dbReference type="ARBA" id="ARBA00001206"/>
    </source>
</evidence>
<evidence type="ECO:0000256" key="13">
    <source>
        <dbReference type="ARBA" id="ARBA00032866"/>
    </source>
</evidence>
<comment type="similarity">
    <text evidence="4 14 15">Belongs to the prokaryotic pantothenate kinase family.</text>
</comment>
<proteinExistence type="inferred from homology"/>
<dbReference type="InterPro" id="IPR006083">
    <property type="entry name" value="PRK/URK"/>
</dbReference>
<dbReference type="EMBL" id="FOYL01000012">
    <property type="protein sequence ID" value="SFR27919.1"/>
    <property type="molecule type" value="Genomic_DNA"/>
</dbReference>
<evidence type="ECO:0000256" key="3">
    <source>
        <dbReference type="ARBA" id="ARBA00005225"/>
    </source>
</evidence>
<sequence>MSTSELSTGDRAAVGHFDFSRSEWARLRQSTPMTLTAEELTDLQGLNEELSVEEITEVYLPLSRLLNLYVVATQGLHHVANDFLGREPVKAPYVIGIAGSVAVGKSTTARVLRALLSRWENHPEVALVTTDGFLHPNAVLRERNLMDRKGFPESYDVRRLIRFLDEITSGGTEVEVPKYSHLVYDVLPDVEKIPTPDILIVEGLNVLQTWTGRTEDAPSVFVADFLDFTIYLDADHDLIRKWYVDRFLTLRRTAFRDPASYFRRYAELSVPDARRTALDIWDRINSPNLVRNIAPTRSRAHLVLQKGPDHRVDRVRLRKL</sequence>
<comment type="catalytic activity">
    <reaction evidence="1 14 15">
        <text>(R)-pantothenate + ATP = (R)-4'-phosphopantothenate + ADP + H(+)</text>
        <dbReference type="Rhea" id="RHEA:16373"/>
        <dbReference type="ChEBI" id="CHEBI:10986"/>
        <dbReference type="ChEBI" id="CHEBI:15378"/>
        <dbReference type="ChEBI" id="CHEBI:29032"/>
        <dbReference type="ChEBI" id="CHEBI:30616"/>
        <dbReference type="ChEBI" id="CHEBI:456216"/>
        <dbReference type="EC" id="2.7.1.33"/>
    </reaction>
</comment>
<keyword evidence="12 14" id="KW-0173">Coenzyme A biosynthesis</keyword>
<keyword evidence="9 14" id="KW-0547">Nucleotide-binding</keyword>
<dbReference type="SUPFAM" id="SSF52540">
    <property type="entry name" value="P-loop containing nucleoside triphosphate hydrolases"/>
    <property type="match status" value="1"/>
</dbReference>
<dbReference type="EC" id="2.7.1.33" evidence="5 14"/>
<evidence type="ECO:0000256" key="6">
    <source>
        <dbReference type="ARBA" id="ARBA00015080"/>
    </source>
</evidence>
<dbReference type="AlphaFoldDB" id="A0A1I6FD56"/>
<evidence type="ECO:0000256" key="14">
    <source>
        <dbReference type="HAMAP-Rule" id="MF_00215"/>
    </source>
</evidence>
<evidence type="ECO:0000256" key="2">
    <source>
        <dbReference type="ARBA" id="ARBA00004496"/>
    </source>
</evidence>
<keyword evidence="8 14" id="KW-0808">Transferase</keyword>
<dbReference type="Proteomes" id="UP000198583">
    <property type="component" value="Unassembled WGS sequence"/>
</dbReference>
<feature type="domain" description="Phosphoribulokinase/uridine kinase" evidence="16">
    <location>
        <begin position="94"/>
        <end position="246"/>
    </location>
</feature>
<keyword evidence="7 14" id="KW-0963">Cytoplasm</keyword>